<dbReference type="PATRIC" id="fig|270498.16.peg.2837"/>
<gene>
    <name evidence="7" type="ORF">CHK_1774</name>
</gene>
<dbReference type="GO" id="GO:0003824">
    <property type="term" value="F:catalytic activity"/>
    <property type="evidence" value="ECO:0007669"/>
    <property type="project" value="InterPro"/>
</dbReference>
<feature type="binding site" evidence="5">
    <location>
        <position position="77"/>
    </location>
    <ligand>
        <name>[4Fe-4S] cluster</name>
        <dbReference type="ChEBI" id="CHEBI:49883"/>
        <note>4Fe-4S-S-AdoMet</note>
    </ligand>
</feature>
<accession>A0A0M2NF98</accession>
<keyword evidence="2 5" id="KW-0479">Metal-binding</keyword>
<evidence type="ECO:0000256" key="2">
    <source>
        <dbReference type="ARBA" id="ARBA00022723"/>
    </source>
</evidence>
<dbReference type="CDD" id="cd01335">
    <property type="entry name" value="Radical_SAM"/>
    <property type="match status" value="1"/>
</dbReference>
<feature type="domain" description="Radical SAM core" evidence="6">
    <location>
        <begin position="73"/>
        <end position="190"/>
    </location>
</feature>
<proteinExistence type="predicted"/>
<dbReference type="PANTHER" id="PTHR43075">
    <property type="entry name" value="FORMATE LYASE ACTIVATING ENZYME, PUTATIVE (AFU_ORTHOLOGUE AFUA_2G15630)-RELATED"/>
    <property type="match status" value="1"/>
</dbReference>
<evidence type="ECO:0000256" key="5">
    <source>
        <dbReference type="PIRSR" id="PIRSR004869-50"/>
    </source>
</evidence>
<comment type="caution">
    <text evidence="7">The sequence shown here is derived from an EMBL/GenBank/DDBJ whole genome shotgun (WGS) entry which is preliminary data.</text>
</comment>
<keyword evidence="3 5" id="KW-0408">Iron</keyword>
<dbReference type="Proteomes" id="UP000034076">
    <property type="component" value="Unassembled WGS sequence"/>
</dbReference>
<dbReference type="RefSeq" id="WP_330379229.1">
    <property type="nucleotide sequence ID" value="NZ_LAYJ01000101.1"/>
</dbReference>
<evidence type="ECO:0000313" key="7">
    <source>
        <dbReference type="EMBL" id="KKI50848.1"/>
    </source>
</evidence>
<dbReference type="Gene3D" id="3.20.20.70">
    <property type="entry name" value="Aldolase class I"/>
    <property type="match status" value="1"/>
</dbReference>
<dbReference type="SFLD" id="SFLDG01099">
    <property type="entry name" value="Uncharacterised_Radical_SAM_Su"/>
    <property type="match status" value="1"/>
</dbReference>
<keyword evidence="1 5" id="KW-0949">S-adenosyl-L-methionine</keyword>
<dbReference type="InterPro" id="IPR058240">
    <property type="entry name" value="rSAM_sf"/>
</dbReference>
<dbReference type="STRING" id="270498.CHK_1774"/>
<dbReference type="GO" id="GO:0046872">
    <property type="term" value="F:metal ion binding"/>
    <property type="evidence" value="ECO:0007669"/>
    <property type="project" value="UniProtKB-KW"/>
</dbReference>
<keyword evidence="4 5" id="KW-0411">Iron-sulfur</keyword>
<dbReference type="InterPro" id="IPR007197">
    <property type="entry name" value="rSAM"/>
</dbReference>
<feature type="binding site" evidence="5">
    <location>
        <position position="81"/>
    </location>
    <ligand>
        <name>[4Fe-4S] cluster</name>
        <dbReference type="ChEBI" id="CHEBI:49883"/>
        <note>4Fe-4S-S-AdoMet</note>
    </ligand>
</feature>
<organism evidence="7 8">
    <name type="scientific">Christensenella hongkongensis</name>
    <dbReference type="NCBI Taxonomy" id="270498"/>
    <lineage>
        <taxon>Bacteria</taxon>
        <taxon>Bacillati</taxon>
        <taxon>Bacillota</taxon>
        <taxon>Clostridia</taxon>
        <taxon>Christensenellales</taxon>
        <taxon>Christensenellaceae</taxon>
        <taxon>Christensenella</taxon>
    </lineage>
</organism>
<name>A0A0M2NF98_9FIRM</name>
<evidence type="ECO:0000259" key="6">
    <source>
        <dbReference type="Pfam" id="PF04055"/>
    </source>
</evidence>
<evidence type="ECO:0000256" key="3">
    <source>
        <dbReference type="ARBA" id="ARBA00023004"/>
    </source>
</evidence>
<dbReference type="InterPro" id="IPR040085">
    <property type="entry name" value="MJ0674-like"/>
</dbReference>
<dbReference type="PANTHER" id="PTHR43075:SF1">
    <property type="entry name" value="FORMATE LYASE ACTIVATING ENZYME, PUTATIVE (AFU_ORTHOLOGUE AFUA_2G15630)-RELATED"/>
    <property type="match status" value="1"/>
</dbReference>
<evidence type="ECO:0000256" key="4">
    <source>
        <dbReference type="ARBA" id="ARBA00023014"/>
    </source>
</evidence>
<evidence type="ECO:0000256" key="1">
    <source>
        <dbReference type="ARBA" id="ARBA00022691"/>
    </source>
</evidence>
<dbReference type="InterPro" id="IPR013785">
    <property type="entry name" value="Aldolase_TIM"/>
</dbReference>
<evidence type="ECO:0000313" key="8">
    <source>
        <dbReference type="Proteomes" id="UP000034076"/>
    </source>
</evidence>
<dbReference type="InterPro" id="IPR016431">
    <property type="entry name" value="Pyrv-formate_lyase-activ_prd"/>
</dbReference>
<dbReference type="AlphaFoldDB" id="A0A0M2NF98"/>
<dbReference type="EMBL" id="LAYJ01000101">
    <property type="protein sequence ID" value="KKI50848.1"/>
    <property type="molecule type" value="Genomic_DNA"/>
</dbReference>
<dbReference type="Pfam" id="PF04055">
    <property type="entry name" value="Radical_SAM"/>
    <property type="match status" value="1"/>
</dbReference>
<comment type="cofactor">
    <cofactor evidence="5">
        <name>[4Fe-4S] cluster</name>
        <dbReference type="ChEBI" id="CHEBI:49883"/>
    </cofactor>
    <text evidence="5">Binds 1 [4Fe-4S] cluster. The cluster is coordinated with 3 cysteines and an exchangeable S-adenosyl-L-methionine.</text>
</comment>
<dbReference type="PIRSF" id="PIRSF004869">
    <property type="entry name" value="PflX_prd"/>
    <property type="match status" value="1"/>
</dbReference>
<sequence length="316" mass="35168">MAWIVKSSGEWYNFPMEEYLKHCHLCPRECGADRANGEKGMCGAGGGVKVARAALHFWEEPCISGEKGSGTVFFSCCPLHCVYCQNAQISSGAAGKEITTERLAEIFLELQEQGAHNVNLVTPTQYALQIISAAKLARRAGLRVPFVYNCGGYESVWALKMLKETVDVYLTDFKYMDSEPAKKYSHAQDYAGYAKTALAEMVRQAGRAVFGANGILQKGVIVRHLMLPGQLRDSKAIVEYLYRTYGDDIYISLMNQYTPMSGVPEELRHKVKNEEYEELIDFAVDLGIENGFVQEGNTAEESFIPPFDLTGVELHN</sequence>
<protein>
    <submittedName>
        <fullName evidence="7">Radical activating enzyme</fullName>
    </submittedName>
</protein>
<dbReference type="SUPFAM" id="SSF102114">
    <property type="entry name" value="Radical SAM enzymes"/>
    <property type="match status" value="1"/>
</dbReference>
<keyword evidence="8" id="KW-1185">Reference proteome</keyword>
<dbReference type="SFLD" id="SFLDS00029">
    <property type="entry name" value="Radical_SAM"/>
    <property type="match status" value="1"/>
</dbReference>
<dbReference type="GO" id="GO:0051536">
    <property type="term" value="F:iron-sulfur cluster binding"/>
    <property type="evidence" value="ECO:0007669"/>
    <property type="project" value="UniProtKB-KW"/>
</dbReference>
<feature type="binding site" evidence="5">
    <location>
        <position position="84"/>
    </location>
    <ligand>
        <name>[4Fe-4S] cluster</name>
        <dbReference type="ChEBI" id="CHEBI:49883"/>
        <note>4Fe-4S-S-AdoMet</note>
    </ligand>
</feature>
<reference evidence="7 8" key="1">
    <citation type="submission" date="2015-04" db="EMBL/GenBank/DDBJ databases">
        <title>Draft genome sequence of bacteremic isolate Catabacter hongkongensis type strain HKU16T.</title>
        <authorList>
            <person name="Lau S.K."/>
            <person name="Teng J.L."/>
            <person name="Huang Y."/>
            <person name="Curreem S.O."/>
            <person name="Tsui S.K."/>
            <person name="Woo P.C."/>
        </authorList>
    </citation>
    <scope>NUCLEOTIDE SEQUENCE [LARGE SCALE GENOMIC DNA]</scope>
    <source>
        <strain evidence="7 8">HKU16</strain>
    </source>
</reference>